<evidence type="ECO:0000256" key="3">
    <source>
        <dbReference type="SAM" id="MobiDB-lite"/>
    </source>
</evidence>
<dbReference type="InterPro" id="IPR001878">
    <property type="entry name" value="Znf_CCHC"/>
</dbReference>
<keyword evidence="1" id="KW-0863">Zinc-finger</keyword>
<gene>
    <name evidence="5" type="ORF">NQ315_008832</name>
</gene>
<dbReference type="Gene3D" id="4.10.60.10">
    <property type="entry name" value="Zinc finger, CCHC-type"/>
    <property type="match status" value="1"/>
</dbReference>
<sequence length="425" mass="49330">MEESLKQLMEMMSAMKASQEQMKEEMKRGQEEMKTGQEEMKEDMKRGQEEMKVSQEELKEDMKRGKEELKEDLKIGQDELKEDMKRVQEEMKANQEEMKQKLEDKLHEMKTTIEDSNMKLENKLKEFEEAVEEEINQVKEEMKQDKKEINKKIEDLETKFRQLSTTGVIKAEGTVTTPSKVKVPTFDGKVSWNTYLRQFEAVVRNWREEDKATSLIAALRGEALEVLRTIPEASSNYATLTSALERRYGDAHLQHVYQAQLRSRRQRFEETLQQYEADISRMVNLAYPTAPAEVIEQLSVSSFIEGLRDPEIGQLVRLARHKTISEALAQALEIEAAKQASRGTSKIRQVKTYQYQDRERKVQRPSKNLVDSIKDVLEKFTDGQNSEDSTTNKRRPIRCWTCGVEGHVRSRCPQPPAEQNQGNAN</sequence>
<keyword evidence="2" id="KW-0175">Coiled coil</keyword>
<dbReference type="GO" id="GO:0003676">
    <property type="term" value="F:nucleic acid binding"/>
    <property type="evidence" value="ECO:0007669"/>
    <property type="project" value="InterPro"/>
</dbReference>
<accession>A0AAV8VCE8</accession>
<organism evidence="5 6">
    <name type="scientific">Exocentrus adspersus</name>
    <dbReference type="NCBI Taxonomy" id="1586481"/>
    <lineage>
        <taxon>Eukaryota</taxon>
        <taxon>Metazoa</taxon>
        <taxon>Ecdysozoa</taxon>
        <taxon>Arthropoda</taxon>
        <taxon>Hexapoda</taxon>
        <taxon>Insecta</taxon>
        <taxon>Pterygota</taxon>
        <taxon>Neoptera</taxon>
        <taxon>Endopterygota</taxon>
        <taxon>Coleoptera</taxon>
        <taxon>Polyphaga</taxon>
        <taxon>Cucujiformia</taxon>
        <taxon>Chrysomeloidea</taxon>
        <taxon>Cerambycidae</taxon>
        <taxon>Lamiinae</taxon>
        <taxon>Acanthocinini</taxon>
        <taxon>Exocentrus</taxon>
    </lineage>
</organism>
<dbReference type="EMBL" id="JANEYG010000163">
    <property type="protein sequence ID" value="KAJ8911779.1"/>
    <property type="molecule type" value="Genomic_DNA"/>
</dbReference>
<keyword evidence="6" id="KW-1185">Reference proteome</keyword>
<evidence type="ECO:0000313" key="6">
    <source>
        <dbReference type="Proteomes" id="UP001159042"/>
    </source>
</evidence>
<dbReference type="SMART" id="SM00343">
    <property type="entry name" value="ZnF_C2HC"/>
    <property type="match status" value="1"/>
</dbReference>
<dbReference type="Proteomes" id="UP001159042">
    <property type="component" value="Unassembled WGS sequence"/>
</dbReference>
<dbReference type="Gene3D" id="1.20.120.20">
    <property type="entry name" value="Apolipoprotein"/>
    <property type="match status" value="1"/>
</dbReference>
<feature type="coiled-coil region" evidence="2">
    <location>
        <begin position="258"/>
        <end position="285"/>
    </location>
</feature>
<evidence type="ECO:0000259" key="4">
    <source>
        <dbReference type="PROSITE" id="PS50158"/>
    </source>
</evidence>
<keyword evidence="1" id="KW-0479">Metal-binding</keyword>
<feature type="region of interest" description="Disordered" evidence="3">
    <location>
        <begin position="1"/>
        <end position="79"/>
    </location>
</feature>
<feature type="domain" description="CCHC-type" evidence="4">
    <location>
        <begin position="398"/>
        <end position="414"/>
    </location>
</feature>
<proteinExistence type="predicted"/>
<dbReference type="AlphaFoldDB" id="A0AAV8VCE8"/>
<dbReference type="PROSITE" id="PS50158">
    <property type="entry name" value="ZF_CCHC"/>
    <property type="match status" value="1"/>
</dbReference>
<evidence type="ECO:0000256" key="1">
    <source>
        <dbReference type="PROSITE-ProRule" id="PRU00047"/>
    </source>
</evidence>
<dbReference type="SUPFAM" id="SSF58113">
    <property type="entry name" value="Apolipoprotein A-I"/>
    <property type="match status" value="1"/>
</dbReference>
<dbReference type="InterPro" id="IPR036875">
    <property type="entry name" value="Znf_CCHC_sf"/>
</dbReference>
<dbReference type="SUPFAM" id="SSF57756">
    <property type="entry name" value="Retrovirus zinc finger-like domains"/>
    <property type="match status" value="1"/>
</dbReference>
<name>A0AAV8VCE8_9CUCU</name>
<feature type="compositionally biased region" description="Basic and acidic residues" evidence="3">
    <location>
        <begin position="21"/>
        <end position="79"/>
    </location>
</feature>
<dbReference type="PANTHER" id="PTHR45823:SF1">
    <property type="entry name" value="T-SNARE COILED-COIL HOMOLOGY DOMAIN-CONTAINING PROTEIN"/>
    <property type="match status" value="1"/>
</dbReference>
<comment type="caution">
    <text evidence="5">The sequence shown here is derived from an EMBL/GenBank/DDBJ whole genome shotgun (WGS) entry which is preliminary data.</text>
</comment>
<keyword evidence="1" id="KW-0862">Zinc</keyword>
<dbReference type="GO" id="GO:0008270">
    <property type="term" value="F:zinc ion binding"/>
    <property type="evidence" value="ECO:0007669"/>
    <property type="project" value="UniProtKB-KW"/>
</dbReference>
<evidence type="ECO:0000313" key="5">
    <source>
        <dbReference type="EMBL" id="KAJ8911779.1"/>
    </source>
</evidence>
<reference evidence="5 6" key="1">
    <citation type="journal article" date="2023" name="Insect Mol. Biol.">
        <title>Genome sequencing provides insights into the evolution of gene families encoding plant cell wall-degrading enzymes in longhorned beetles.</title>
        <authorList>
            <person name="Shin N.R."/>
            <person name="Okamura Y."/>
            <person name="Kirsch R."/>
            <person name="Pauchet Y."/>
        </authorList>
    </citation>
    <scope>NUCLEOTIDE SEQUENCE [LARGE SCALE GENOMIC DNA]</scope>
    <source>
        <strain evidence="5">EAD_L_NR</strain>
    </source>
</reference>
<dbReference type="PANTHER" id="PTHR45823">
    <property type="entry name" value="T-SNARE COILED-COIL HOMOLOGY DOMAIN-CONTAINING PROTEIN"/>
    <property type="match status" value="1"/>
</dbReference>
<protein>
    <recommendedName>
        <fullName evidence="4">CCHC-type domain-containing protein</fullName>
    </recommendedName>
</protein>
<evidence type="ECO:0000256" key="2">
    <source>
        <dbReference type="SAM" id="Coils"/>
    </source>
</evidence>